<dbReference type="Proteomes" id="UP000079169">
    <property type="component" value="Unplaced"/>
</dbReference>
<dbReference type="KEGG" id="dci:113473107"/>
<dbReference type="RefSeq" id="XP_026688660.1">
    <property type="nucleotide sequence ID" value="XM_026832859.1"/>
</dbReference>
<dbReference type="CDD" id="cd00303">
    <property type="entry name" value="retropepsin_like"/>
    <property type="match status" value="1"/>
</dbReference>
<sequence>MVSRDNRWYVSLNVLGTPIIGLVDTGATYSYMSSQLQNCFKALRLSTYSIPAENVIVANGTVERVNSVTSLPYQLKIKGGLLAVRCLPNLDPNLILGMDFIKSVGLIMDAAKEEWWYESDVVTKYKFERNIPAVPKIACAGVRSLTPEESEQLNQVVEEAKRL</sequence>
<name>A0A3Q0JP98_DIACI</name>
<evidence type="ECO:0000313" key="2">
    <source>
        <dbReference type="RefSeq" id="XP_026688660.1"/>
    </source>
</evidence>
<dbReference type="GO" id="GO:0006508">
    <property type="term" value="P:proteolysis"/>
    <property type="evidence" value="ECO:0007669"/>
    <property type="project" value="InterPro"/>
</dbReference>
<dbReference type="Gene3D" id="2.40.70.10">
    <property type="entry name" value="Acid Proteases"/>
    <property type="match status" value="1"/>
</dbReference>
<dbReference type="GO" id="GO:0004190">
    <property type="term" value="F:aspartic-type endopeptidase activity"/>
    <property type="evidence" value="ECO:0007669"/>
    <property type="project" value="InterPro"/>
</dbReference>
<evidence type="ECO:0000313" key="1">
    <source>
        <dbReference type="Proteomes" id="UP000079169"/>
    </source>
</evidence>
<dbReference type="Pfam" id="PF13975">
    <property type="entry name" value="gag-asp_proteas"/>
    <property type="match status" value="1"/>
</dbReference>
<dbReference type="AlphaFoldDB" id="A0A3Q0JP98"/>
<dbReference type="InterPro" id="IPR001969">
    <property type="entry name" value="Aspartic_peptidase_AS"/>
</dbReference>
<reference evidence="2" key="1">
    <citation type="submission" date="2025-08" db="UniProtKB">
        <authorList>
            <consortium name="RefSeq"/>
        </authorList>
    </citation>
    <scope>IDENTIFICATION</scope>
</reference>
<gene>
    <name evidence="2" type="primary">LOC113473107</name>
</gene>
<dbReference type="InterPro" id="IPR021109">
    <property type="entry name" value="Peptidase_aspartic_dom_sf"/>
</dbReference>
<keyword evidence="1" id="KW-1185">Reference proteome</keyword>
<dbReference type="GeneID" id="113473107"/>
<dbReference type="PaxDb" id="121845-A0A3Q0JP98"/>
<dbReference type="PROSITE" id="PS00141">
    <property type="entry name" value="ASP_PROTEASE"/>
    <property type="match status" value="1"/>
</dbReference>
<protein>
    <submittedName>
        <fullName evidence="2">Uncharacterized protein LOC113473107</fullName>
    </submittedName>
</protein>
<organism evidence="1 2">
    <name type="scientific">Diaphorina citri</name>
    <name type="common">Asian citrus psyllid</name>
    <dbReference type="NCBI Taxonomy" id="121845"/>
    <lineage>
        <taxon>Eukaryota</taxon>
        <taxon>Metazoa</taxon>
        <taxon>Ecdysozoa</taxon>
        <taxon>Arthropoda</taxon>
        <taxon>Hexapoda</taxon>
        <taxon>Insecta</taxon>
        <taxon>Pterygota</taxon>
        <taxon>Neoptera</taxon>
        <taxon>Paraneoptera</taxon>
        <taxon>Hemiptera</taxon>
        <taxon>Sternorrhyncha</taxon>
        <taxon>Psylloidea</taxon>
        <taxon>Psyllidae</taxon>
        <taxon>Diaphorininae</taxon>
        <taxon>Diaphorina</taxon>
    </lineage>
</organism>
<proteinExistence type="predicted"/>
<dbReference type="SUPFAM" id="SSF50630">
    <property type="entry name" value="Acid proteases"/>
    <property type="match status" value="1"/>
</dbReference>
<accession>A0A3Q0JP98</accession>
<feature type="non-terminal residue" evidence="2">
    <location>
        <position position="163"/>
    </location>
</feature>